<comment type="similarity">
    <text evidence="1">Belongs to the N-acylglucosamine 2-epimerase family.</text>
</comment>
<reference evidence="3 4" key="1">
    <citation type="submission" date="2020-04" db="EMBL/GenBank/DDBJ databases">
        <title>Description of novel Gluconacetobacter.</title>
        <authorList>
            <person name="Sombolestani A."/>
        </authorList>
    </citation>
    <scope>NUCLEOTIDE SEQUENCE [LARGE SCALE GENOMIC DNA]</scope>
    <source>
        <strain evidence="3 4">LMG 27801</strain>
    </source>
</reference>
<dbReference type="GO" id="GO:0016853">
    <property type="term" value="F:isomerase activity"/>
    <property type="evidence" value="ECO:0007669"/>
    <property type="project" value="UniProtKB-KW"/>
</dbReference>
<protein>
    <submittedName>
        <fullName evidence="3">Mannose-6-phosphate isomerase</fullName>
    </submittedName>
</protein>
<proteinExistence type="inferred from homology"/>
<dbReference type="PANTHER" id="PTHR15108">
    <property type="entry name" value="N-ACYLGLUCOSAMINE-2-EPIMERASE"/>
    <property type="match status" value="1"/>
</dbReference>
<dbReference type="Gene3D" id="1.50.10.10">
    <property type="match status" value="1"/>
</dbReference>
<keyword evidence="4" id="KW-1185">Reference proteome</keyword>
<evidence type="ECO:0000256" key="2">
    <source>
        <dbReference type="ARBA" id="ARBA00023235"/>
    </source>
</evidence>
<dbReference type="Pfam" id="PF07221">
    <property type="entry name" value="GlcNAc_2-epim"/>
    <property type="match status" value="1"/>
</dbReference>
<dbReference type="SUPFAM" id="SSF48208">
    <property type="entry name" value="Six-hairpin glycosidases"/>
    <property type="match status" value="1"/>
</dbReference>
<evidence type="ECO:0000313" key="3">
    <source>
        <dbReference type="EMBL" id="MBB2169639.1"/>
    </source>
</evidence>
<dbReference type="InterPro" id="IPR008928">
    <property type="entry name" value="6-hairpin_glycosidase_sf"/>
</dbReference>
<gene>
    <name evidence="3" type="ORF">HLH36_14980</name>
</gene>
<dbReference type="InterPro" id="IPR012341">
    <property type="entry name" value="6hp_glycosidase-like_sf"/>
</dbReference>
<comment type="caution">
    <text evidence="3">The sequence shown here is derived from an EMBL/GenBank/DDBJ whole genome shotgun (WGS) entry which is preliminary data.</text>
</comment>
<dbReference type="InterPro" id="IPR010819">
    <property type="entry name" value="AGE/CE"/>
</dbReference>
<evidence type="ECO:0000256" key="1">
    <source>
        <dbReference type="ARBA" id="ARBA00008558"/>
    </source>
</evidence>
<dbReference type="AlphaFoldDB" id="A0A7W4IV55"/>
<sequence>MHDTWRGWLTTQALPLWSNEGFDDRRHLYHERLTWDGAPIAMAQLRLMVQARQVATYCRAALDGLYDVSTQAIRCLDEVERLYRHCDGASGWIFSLAPDGTPADRKRDLYAHAFILFAYAWAYELTKEEHYRRIARETVEEVHKIFAAANGGFSDAVPAPDTVRRQNPHMHLLEAYLALFEATREQFYLDHAKALVKFALGRFIDKRSDMLLEFFDAEWVPCEVYGKNRVEPGHLFEWAWLLREYERLVGFGGEKAAQIAGTADRLFAAGISVGIDPETGIAFDAMTEEGVVYERSTRIWPQTELMRLLCQRRRLGLLNDAILLVRLSHVFFGRYAPQRLSGGWIDRLDSSLTPLVDYMPASSLYHIYGPGRELGIGVSLCK</sequence>
<keyword evidence="2 3" id="KW-0413">Isomerase</keyword>
<dbReference type="Proteomes" id="UP000559860">
    <property type="component" value="Unassembled WGS sequence"/>
</dbReference>
<evidence type="ECO:0000313" key="4">
    <source>
        <dbReference type="Proteomes" id="UP000559860"/>
    </source>
</evidence>
<dbReference type="GO" id="GO:0005975">
    <property type="term" value="P:carbohydrate metabolic process"/>
    <property type="evidence" value="ECO:0007669"/>
    <property type="project" value="InterPro"/>
</dbReference>
<accession>A0A7W4IV55</accession>
<name>A0A7W4IV55_9PROT</name>
<dbReference type="EMBL" id="JABEQD010000011">
    <property type="protein sequence ID" value="MBB2169639.1"/>
    <property type="molecule type" value="Genomic_DNA"/>
</dbReference>
<organism evidence="3 4">
    <name type="scientific">Gluconacetobacter aggeris</name>
    <dbReference type="NCBI Taxonomy" id="1286186"/>
    <lineage>
        <taxon>Bacteria</taxon>
        <taxon>Pseudomonadati</taxon>
        <taxon>Pseudomonadota</taxon>
        <taxon>Alphaproteobacteria</taxon>
        <taxon>Acetobacterales</taxon>
        <taxon>Acetobacteraceae</taxon>
        <taxon>Gluconacetobacter</taxon>
    </lineage>
</organism>